<reference evidence="2" key="1">
    <citation type="submission" date="2016-11" db="UniProtKB">
        <authorList>
            <consortium name="WormBaseParasite"/>
        </authorList>
    </citation>
    <scope>IDENTIFICATION</scope>
    <source>
        <strain evidence="2">KR3021</strain>
    </source>
</reference>
<protein>
    <submittedName>
        <fullName evidence="2">J domain-containing protein</fullName>
    </submittedName>
</protein>
<evidence type="ECO:0000313" key="1">
    <source>
        <dbReference type="Proteomes" id="UP000095286"/>
    </source>
</evidence>
<proteinExistence type="predicted"/>
<dbReference type="WBParaSite" id="RSKR_0001032300.1">
    <property type="protein sequence ID" value="RSKR_0001032300.1"/>
    <property type="gene ID" value="RSKR_0001032300"/>
</dbReference>
<name>A0AC35UDC7_9BILA</name>
<organism evidence="1 2">
    <name type="scientific">Rhabditophanes sp. KR3021</name>
    <dbReference type="NCBI Taxonomy" id="114890"/>
    <lineage>
        <taxon>Eukaryota</taxon>
        <taxon>Metazoa</taxon>
        <taxon>Ecdysozoa</taxon>
        <taxon>Nematoda</taxon>
        <taxon>Chromadorea</taxon>
        <taxon>Rhabditida</taxon>
        <taxon>Tylenchina</taxon>
        <taxon>Panagrolaimomorpha</taxon>
        <taxon>Strongyloidoidea</taxon>
        <taxon>Alloionematidae</taxon>
        <taxon>Rhabditophanes</taxon>
    </lineage>
</organism>
<sequence length="210" mass="23915">MLRLSKLGSIHGRSVISTRSAKCWKCDHEAADAVFCPMCSVIQKPSEEKSPFQRLDIPVSYSINDKKVKNNFRKLQSLVHPDKFGSKSKEEKYFSDKHSALLNDAFKTLNDPLTRGEYMLGTHNIKEDDTNNDPMLLMEMMELNEEIDCIKDEKELFTKKDELLKIKEDLVVEIEAAFKAGNIQAAKVLLIKLKFLTSAALHIIKKLGLE</sequence>
<dbReference type="Proteomes" id="UP000095286">
    <property type="component" value="Unplaced"/>
</dbReference>
<accession>A0AC35UDC7</accession>
<evidence type="ECO:0000313" key="2">
    <source>
        <dbReference type="WBParaSite" id="RSKR_0001032300.1"/>
    </source>
</evidence>